<dbReference type="AlphaFoldDB" id="A0A2K3D5X6"/>
<organism evidence="2 3">
    <name type="scientific">Chlamydomonas reinhardtii</name>
    <name type="common">Chlamydomonas smithii</name>
    <dbReference type="NCBI Taxonomy" id="3055"/>
    <lineage>
        <taxon>Eukaryota</taxon>
        <taxon>Viridiplantae</taxon>
        <taxon>Chlorophyta</taxon>
        <taxon>core chlorophytes</taxon>
        <taxon>Chlorophyceae</taxon>
        <taxon>CS clade</taxon>
        <taxon>Chlamydomonadales</taxon>
        <taxon>Chlamydomonadaceae</taxon>
        <taxon>Chlamydomonas</taxon>
    </lineage>
</organism>
<evidence type="ECO:0000313" key="3">
    <source>
        <dbReference type="Proteomes" id="UP000006906"/>
    </source>
</evidence>
<dbReference type="Gramene" id="PNW75929">
    <property type="protein sequence ID" value="PNW75929"/>
    <property type="gene ID" value="CHLRE_12g554450v5"/>
</dbReference>
<dbReference type="GeneID" id="5719716"/>
<keyword evidence="3" id="KW-1185">Reference proteome</keyword>
<dbReference type="EMBL" id="CM008973">
    <property type="protein sequence ID" value="PNW75929.1"/>
    <property type="molecule type" value="Genomic_DNA"/>
</dbReference>
<feature type="region of interest" description="Disordered" evidence="1">
    <location>
        <begin position="293"/>
        <end position="312"/>
    </location>
</feature>
<feature type="region of interest" description="Disordered" evidence="1">
    <location>
        <begin position="59"/>
        <end position="100"/>
    </location>
</feature>
<accession>A0A2K3D5X6</accession>
<dbReference type="RefSeq" id="XP_042918929.1">
    <property type="nucleotide sequence ID" value="XM_043069065.1"/>
</dbReference>
<evidence type="ECO:0000313" key="2">
    <source>
        <dbReference type="EMBL" id="PNW75929.1"/>
    </source>
</evidence>
<dbReference type="InParanoid" id="A0A2K3D5X6"/>
<gene>
    <name evidence="2" type="ORF">CHLRE_12g554450v5</name>
</gene>
<feature type="compositionally biased region" description="Low complexity" evidence="1">
    <location>
        <begin position="63"/>
        <end position="86"/>
    </location>
</feature>
<reference evidence="2 3" key="1">
    <citation type="journal article" date="2007" name="Science">
        <title>The Chlamydomonas genome reveals the evolution of key animal and plant functions.</title>
        <authorList>
            <person name="Merchant S.S."/>
            <person name="Prochnik S.E."/>
            <person name="Vallon O."/>
            <person name="Harris E.H."/>
            <person name="Karpowicz S.J."/>
            <person name="Witman G.B."/>
            <person name="Terry A."/>
            <person name="Salamov A."/>
            <person name="Fritz-Laylin L.K."/>
            <person name="Marechal-Drouard L."/>
            <person name="Marshall W.F."/>
            <person name="Qu L.H."/>
            <person name="Nelson D.R."/>
            <person name="Sanderfoot A.A."/>
            <person name="Spalding M.H."/>
            <person name="Kapitonov V.V."/>
            <person name="Ren Q."/>
            <person name="Ferris P."/>
            <person name="Lindquist E."/>
            <person name="Shapiro H."/>
            <person name="Lucas S.M."/>
            <person name="Grimwood J."/>
            <person name="Schmutz J."/>
            <person name="Cardol P."/>
            <person name="Cerutti H."/>
            <person name="Chanfreau G."/>
            <person name="Chen C.L."/>
            <person name="Cognat V."/>
            <person name="Croft M.T."/>
            <person name="Dent R."/>
            <person name="Dutcher S."/>
            <person name="Fernandez E."/>
            <person name="Fukuzawa H."/>
            <person name="Gonzalez-Ballester D."/>
            <person name="Gonzalez-Halphen D."/>
            <person name="Hallmann A."/>
            <person name="Hanikenne M."/>
            <person name="Hippler M."/>
            <person name="Inwood W."/>
            <person name="Jabbari K."/>
            <person name="Kalanon M."/>
            <person name="Kuras R."/>
            <person name="Lefebvre P.A."/>
            <person name="Lemaire S.D."/>
            <person name="Lobanov A.V."/>
            <person name="Lohr M."/>
            <person name="Manuell A."/>
            <person name="Meier I."/>
            <person name="Mets L."/>
            <person name="Mittag M."/>
            <person name="Mittelmeier T."/>
            <person name="Moroney J.V."/>
            <person name="Moseley J."/>
            <person name="Napoli C."/>
            <person name="Nedelcu A.M."/>
            <person name="Niyogi K."/>
            <person name="Novoselov S.V."/>
            <person name="Paulsen I.T."/>
            <person name="Pazour G."/>
            <person name="Purton S."/>
            <person name="Ral J.P."/>
            <person name="Riano-Pachon D.M."/>
            <person name="Riekhof W."/>
            <person name="Rymarquis L."/>
            <person name="Schroda M."/>
            <person name="Stern D."/>
            <person name="Umen J."/>
            <person name="Willows R."/>
            <person name="Wilson N."/>
            <person name="Zimmer S.L."/>
            <person name="Allmer J."/>
            <person name="Balk J."/>
            <person name="Bisova K."/>
            <person name="Chen C.J."/>
            <person name="Elias M."/>
            <person name="Gendler K."/>
            <person name="Hauser C."/>
            <person name="Lamb M.R."/>
            <person name="Ledford H."/>
            <person name="Long J.C."/>
            <person name="Minagawa J."/>
            <person name="Page M.D."/>
            <person name="Pan J."/>
            <person name="Pootakham W."/>
            <person name="Roje S."/>
            <person name="Rose A."/>
            <person name="Stahlberg E."/>
            <person name="Terauchi A.M."/>
            <person name="Yang P."/>
            <person name="Ball S."/>
            <person name="Bowler C."/>
            <person name="Dieckmann C.L."/>
            <person name="Gladyshev V.N."/>
            <person name="Green P."/>
            <person name="Jorgensen R."/>
            <person name="Mayfield S."/>
            <person name="Mueller-Roeber B."/>
            <person name="Rajamani S."/>
            <person name="Sayre R.T."/>
            <person name="Brokstein P."/>
            <person name="Dubchak I."/>
            <person name="Goodstein D."/>
            <person name="Hornick L."/>
            <person name="Huang Y.W."/>
            <person name="Jhaveri J."/>
            <person name="Luo Y."/>
            <person name="Martinez D."/>
            <person name="Ngau W.C."/>
            <person name="Otillar B."/>
            <person name="Poliakov A."/>
            <person name="Porter A."/>
            <person name="Szajkowski L."/>
            <person name="Werner G."/>
            <person name="Zhou K."/>
            <person name="Grigoriev I.V."/>
            <person name="Rokhsar D.S."/>
            <person name="Grossman A.R."/>
        </authorList>
    </citation>
    <scope>NUCLEOTIDE SEQUENCE [LARGE SCALE GENOMIC DNA]</scope>
    <source>
        <strain evidence="3">CC-503</strain>
    </source>
</reference>
<dbReference type="ExpressionAtlas" id="A0A2K3D5X6">
    <property type="expression patterns" value="baseline"/>
</dbReference>
<sequence>MSNRPCILHTRRYRAVYEGLVNTLRDANALQPNQLARLKELQHSFCSCSEGTLPALGAGDSGASPSLAAATPAADPAASPLTSLEQPQPPQQQPSGWHSALQGAQAQLLHLAQRQGGASVEVMALAVQRLGGVVAGVVETSELQLVRRRAARRAIRDAEDWLYAVATPVVKRRGGARHGGPFGRPVAGRLTSTCLGRTCADSSARDACLALALPAYRASQLPTQTPLAPPPYGSAAVLDLSELLEDKLQLRRGKHRQLSAWRKRQCGRAAAADGGGGGDVATPRAGAGVAAAATPSVDQGLSKQGQVHPALGDEPMDIAHGLCAMSLVGCGAEAGAGGAVGVMGRADSAQMACACEAKC</sequence>
<name>A0A2K3D5X6_CHLRE</name>
<protein>
    <submittedName>
        <fullName evidence="2">Uncharacterized protein</fullName>
    </submittedName>
</protein>
<proteinExistence type="predicted"/>
<dbReference type="OrthoDB" id="10639427at2759"/>
<dbReference type="Proteomes" id="UP000006906">
    <property type="component" value="Chromosome 12"/>
</dbReference>
<evidence type="ECO:0000256" key="1">
    <source>
        <dbReference type="SAM" id="MobiDB-lite"/>
    </source>
</evidence>
<feature type="compositionally biased region" description="Polar residues" evidence="1">
    <location>
        <begin position="296"/>
        <end position="305"/>
    </location>
</feature>